<dbReference type="Proteomes" id="UP001060215">
    <property type="component" value="Chromosome 1"/>
</dbReference>
<evidence type="ECO:0000313" key="1">
    <source>
        <dbReference type="EMBL" id="KAI8032389.1"/>
    </source>
</evidence>
<organism evidence="1 2">
    <name type="scientific">Camellia lanceoleosa</name>
    <dbReference type="NCBI Taxonomy" id="1840588"/>
    <lineage>
        <taxon>Eukaryota</taxon>
        <taxon>Viridiplantae</taxon>
        <taxon>Streptophyta</taxon>
        <taxon>Embryophyta</taxon>
        <taxon>Tracheophyta</taxon>
        <taxon>Spermatophyta</taxon>
        <taxon>Magnoliopsida</taxon>
        <taxon>eudicotyledons</taxon>
        <taxon>Gunneridae</taxon>
        <taxon>Pentapetalae</taxon>
        <taxon>asterids</taxon>
        <taxon>Ericales</taxon>
        <taxon>Theaceae</taxon>
        <taxon>Camellia</taxon>
    </lineage>
</organism>
<comment type="caution">
    <text evidence="1">The sequence shown here is derived from an EMBL/GenBank/DDBJ whole genome shotgun (WGS) entry which is preliminary data.</text>
</comment>
<proteinExistence type="predicted"/>
<sequence length="1190" mass="129945">MAGQNQTLNINPFDAYFRRADLDRDGRISGAEAVAFLQGSNLPQQVLAKIWMYADQHKTGFLGRAEFYNLLKLVTVAQSKRELTPDIVKAALYGPASAKIPAPQINFAATPAASSPMPGTPVPQLSGTTLMPSQNIGVRGPQVSANPSMGQQFLPPQQNHLGKPPRPMPPSTAFHPQQGVPSQGMSGVGTMTAPSSSTNISTGWLGGRTGGPSAGVAQIPNRGITPSITQDGFGMAAPGMTTSQPRPHATTGLMPPAAPKPHDPTLPSSQVGAEDSKALAVSENGFASDSVFGDVFSVTSSQPTQDSSAPESSASDLPVSSAIVPTSTGSQSTARPSPLGSLQTAFSQQSVGSQPQQVQPTVKGIQQASVQSSTAFSSASAGFPVGAGNSASDQSQIPWPRMTQSDVQKYTKVFVEVDTDRDGKVTGEQARNLFLSWRLPREVLKQVWDLSDQDNDSMLSLREFCVAVYLMERYREGRPLPRTLPSGIMFNETLLPASGQPAAAYGNATWRPTPGLQQAQVMPGAQPATPAARARPPNQVSVPLPDEAMQPTQQKSKVPVLEKHLLNQLSEEEQNSLNSKFQEATEANKKVEELEKEILDSREKIGFYRSKMQEIILYKSRCDNRLNEIIERTSGDKREAESLAKKYEEKYKQIGDVASKLTIEEATFRDIQENKMELYRAIVKMEQDGKADSIQVNADKIQSELDELVKSLNERCKSYGLRAKPTTLNELPFGWQPGIQEGAADWDENWDKFEDEGFTFVKELTLDVENVVAPPKSKSSSVVSKASSTKEGVHVSSANADHKSEMPPSGGERIRDDAHSEEGVARSPPGSPAHAQNSPSSKNFSADGSPHARETQSEHGGVESVFSGDRSADERNWGVFDTHYDTDSGWDFSSGPIKDMESSFFDSGGLGLPPIRTDSSYKDTYQRKSPFVFEDSANSPQSDNLFQKKSTFVFDSVPSTPQADNLFQNKSTLVFDSVPSTPQADNLFQKKSTFVFDSVPSTPQADSLFQKSTFAFDSVPSTPQADNLFQQKSTFAFDSVPSTPMYNYSNNSPRRFSKGSEEHTFDNFSRFDSFNTQDSGFFPQHDSLTRFDSIRSTRDSDYSQGSYFPPQDSFPRFDSFRSTADSDTSHGLFPPRDYARFDSIRSSSDFDDSHGFHSFDDNDPFGTSGPFKTSLESQTPRRDSDNWRAF</sequence>
<reference evidence="1 2" key="1">
    <citation type="journal article" date="2022" name="Plant J.">
        <title>Chromosome-level genome of Camellia lanceoleosa provides a valuable resource for understanding genome evolution and self-incompatibility.</title>
        <authorList>
            <person name="Gong W."/>
            <person name="Xiao S."/>
            <person name="Wang L."/>
            <person name="Liao Z."/>
            <person name="Chang Y."/>
            <person name="Mo W."/>
            <person name="Hu G."/>
            <person name="Li W."/>
            <person name="Zhao G."/>
            <person name="Zhu H."/>
            <person name="Hu X."/>
            <person name="Ji K."/>
            <person name="Xiang X."/>
            <person name="Song Q."/>
            <person name="Yuan D."/>
            <person name="Jin S."/>
            <person name="Zhang L."/>
        </authorList>
    </citation>
    <scope>NUCLEOTIDE SEQUENCE [LARGE SCALE GENOMIC DNA]</scope>
    <source>
        <strain evidence="1">SQ_2022a</strain>
    </source>
</reference>
<accession>A0ACC0J489</accession>
<gene>
    <name evidence="1" type="ORF">LOK49_LG01G02749</name>
</gene>
<dbReference type="EMBL" id="CM045758">
    <property type="protein sequence ID" value="KAI8032389.1"/>
    <property type="molecule type" value="Genomic_DNA"/>
</dbReference>
<protein>
    <submittedName>
        <fullName evidence="1">Calcium-binding protein C800.10c</fullName>
    </submittedName>
</protein>
<name>A0ACC0J489_9ERIC</name>
<keyword evidence="2" id="KW-1185">Reference proteome</keyword>
<evidence type="ECO:0000313" key="2">
    <source>
        <dbReference type="Proteomes" id="UP001060215"/>
    </source>
</evidence>